<dbReference type="WBParaSite" id="PS1159_v2.g14279.t1">
    <property type="protein sequence ID" value="PS1159_v2.g14279.t1"/>
    <property type="gene ID" value="PS1159_v2.g14279"/>
</dbReference>
<organism evidence="1 2">
    <name type="scientific">Panagrolaimus sp. PS1159</name>
    <dbReference type="NCBI Taxonomy" id="55785"/>
    <lineage>
        <taxon>Eukaryota</taxon>
        <taxon>Metazoa</taxon>
        <taxon>Ecdysozoa</taxon>
        <taxon>Nematoda</taxon>
        <taxon>Chromadorea</taxon>
        <taxon>Rhabditida</taxon>
        <taxon>Tylenchina</taxon>
        <taxon>Panagrolaimomorpha</taxon>
        <taxon>Panagrolaimoidea</taxon>
        <taxon>Panagrolaimidae</taxon>
        <taxon>Panagrolaimus</taxon>
    </lineage>
</organism>
<accession>A0AC35F653</accession>
<evidence type="ECO:0000313" key="2">
    <source>
        <dbReference type="WBParaSite" id="PS1159_v2.g14279.t1"/>
    </source>
</evidence>
<evidence type="ECO:0000313" key="1">
    <source>
        <dbReference type="Proteomes" id="UP000887580"/>
    </source>
</evidence>
<reference evidence="2" key="1">
    <citation type="submission" date="2022-11" db="UniProtKB">
        <authorList>
            <consortium name="WormBaseParasite"/>
        </authorList>
    </citation>
    <scope>IDENTIFICATION</scope>
</reference>
<protein>
    <submittedName>
        <fullName evidence="2">Endonuclease/exonuclease/phosphatase domain-containing protein</fullName>
    </submittedName>
</protein>
<sequence>MFFTSNSDGESNVSKIENFVEKNSDSLRILTFNTWFFGEKVENGLDKIVKHIKILNPDIVALQEVQTAEMFQEFLKKLGSEWNSVISSDEYPDNAILTKHSINATTLTIAKCNKFLGVKIHIKNSTKAISFWGMHLDQYSFGPYAGQNRLVTKMEQILSGETNKNKTGRVDNIKELLETKEFVEAIKESNEIPVIVAGDFNTPSHLDWISENKESHGGWIIQWPATFLLQTKTGLIDSFREIYPNPIEYPGFTWTTVNRYPEWDYSIPEAKDRIDFILYKSPLLKPINSFIYSGNEMLKEVPNQQSNDYPSDHFSLITDFV</sequence>
<dbReference type="Proteomes" id="UP000887580">
    <property type="component" value="Unplaced"/>
</dbReference>
<name>A0AC35F653_9BILA</name>
<proteinExistence type="predicted"/>